<reference evidence="2" key="1">
    <citation type="submission" date="2021-03" db="EMBL/GenBank/DDBJ databases">
        <title>Draft genome sequence of rust myrtle Austropuccinia psidii MF-1, a brazilian biotype.</title>
        <authorList>
            <person name="Quecine M.C."/>
            <person name="Pachon D.M.R."/>
            <person name="Bonatelli M.L."/>
            <person name="Correr F.H."/>
            <person name="Franceschini L.M."/>
            <person name="Leite T.F."/>
            <person name="Margarido G.R.A."/>
            <person name="Almeida C.A."/>
            <person name="Ferrarezi J.A."/>
            <person name="Labate C.A."/>
        </authorList>
    </citation>
    <scope>NUCLEOTIDE SEQUENCE</scope>
    <source>
        <strain evidence="2">MF-1</strain>
    </source>
</reference>
<dbReference type="Proteomes" id="UP000765509">
    <property type="component" value="Unassembled WGS sequence"/>
</dbReference>
<name>A0A9Q3EDP6_9BASI</name>
<proteinExistence type="predicted"/>
<dbReference type="AlphaFoldDB" id="A0A9Q3EDP6"/>
<feature type="compositionally biased region" description="Polar residues" evidence="1">
    <location>
        <begin position="16"/>
        <end position="25"/>
    </location>
</feature>
<organism evidence="2 3">
    <name type="scientific">Austropuccinia psidii MF-1</name>
    <dbReference type="NCBI Taxonomy" id="1389203"/>
    <lineage>
        <taxon>Eukaryota</taxon>
        <taxon>Fungi</taxon>
        <taxon>Dikarya</taxon>
        <taxon>Basidiomycota</taxon>
        <taxon>Pucciniomycotina</taxon>
        <taxon>Pucciniomycetes</taxon>
        <taxon>Pucciniales</taxon>
        <taxon>Sphaerophragmiaceae</taxon>
        <taxon>Austropuccinia</taxon>
    </lineage>
</organism>
<evidence type="ECO:0000313" key="2">
    <source>
        <dbReference type="EMBL" id="MBW0519349.1"/>
    </source>
</evidence>
<protein>
    <submittedName>
        <fullName evidence="2">Uncharacterized protein</fullName>
    </submittedName>
</protein>
<comment type="caution">
    <text evidence="2">The sequence shown here is derived from an EMBL/GenBank/DDBJ whole genome shotgun (WGS) entry which is preliminary data.</text>
</comment>
<dbReference type="EMBL" id="AVOT02027344">
    <property type="protein sequence ID" value="MBW0519349.1"/>
    <property type="molecule type" value="Genomic_DNA"/>
</dbReference>
<sequence length="116" mass="13962">MEIEWRRHFIFSQWSVGSDTSNTDYNEPEETETPKFRLSSSKLHNEFFNSVKKSYAAHKQCRSLMSLLQQKYGFSELGSQLEEPWLRHYKNQSFLINGLLYHRWKHTPCTNSDRQR</sequence>
<evidence type="ECO:0000313" key="3">
    <source>
        <dbReference type="Proteomes" id="UP000765509"/>
    </source>
</evidence>
<evidence type="ECO:0000256" key="1">
    <source>
        <dbReference type="SAM" id="MobiDB-lite"/>
    </source>
</evidence>
<feature type="region of interest" description="Disordered" evidence="1">
    <location>
        <begin position="16"/>
        <end position="36"/>
    </location>
</feature>
<keyword evidence="3" id="KW-1185">Reference proteome</keyword>
<gene>
    <name evidence="2" type="ORF">O181_059064</name>
</gene>
<accession>A0A9Q3EDP6</accession>